<dbReference type="GO" id="GO:0005816">
    <property type="term" value="C:spindle pole body"/>
    <property type="evidence" value="ECO:0007669"/>
    <property type="project" value="UniProtKB-ARBA"/>
</dbReference>
<evidence type="ECO:0000259" key="8">
    <source>
        <dbReference type="Pfam" id="PF17681"/>
    </source>
</evidence>
<dbReference type="GO" id="GO:0000930">
    <property type="term" value="C:gamma-tubulin complex"/>
    <property type="evidence" value="ECO:0007669"/>
    <property type="project" value="TreeGrafter"/>
</dbReference>
<feature type="region of interest" description="Disordered" evidence="6">
    <location>
        <begin position="498"/>
        <end position="522"/>
    </location>
</feature>
<evidence type="ECO:0000313" key="10">
    <source>
        <dbReference type="Proteomes" id="UP001358614"/>
    </source>
</evidence>
<dbReference type="InterPro" id="IPR042241">
    <property type="entry name" value="GCP_C_sf"/>
</dbReference>
<dbReference type="PANTHER" id="PTHR19302:SF70">
    <property type="entry name" value="GAMMA-TUBULIN COMPLEX COMPONENT 6"/>
    <property type="match status" value="1"/>
</dbReference>
<keyword evidence="10" id="KW-1185">Reference proteome</keyword>
<evidence type="ECO:0000313" key="9">
    <source>
        <dbReference type="EMBL" id="WWD02892.1"/>
    </source>
</evidence>
<evidence type="ECO:0000256" key="4">
    <source>
        <dbReference type="ARBA" id="ARBA00022701"/>
    </source>
</evidence>
<feature type="region of interest" description="Disordered" evidence="6">
    <location>
        <begin position="1093"/>
        <end position="1113"/>
    </location>
</feature>
<dbReference type="InterPro" id="IPR041470">
    <property type="entry name" value="GCP_N"/>
</dbReference>
<dbReference type="GO" id="GO:0000278">
    <property type="term" value="P:mitotic cell cycle"/>
    <property type="evidence" value="ECO:0007669"/>
    <property type="project" value="TreeGrafter"/>
</dbReference>
<organism evidence="9 10">
    <name type="scientific">Kwoniella europaea PYCC6329</name>
    <dbReference type="NCBI Taxonomy" id="1423913"/>
    <lineage>
        <taxon>Eukaryota</taxon>
        <taxon>Fungi</taxon>
        <taxon>Dikarya</taxon>
        <taxon>Basidiomycota</taxon>
        <taxon>Agaricomycotina</taxon>
        <taxon>Tremellomycetes</taxon>
        <taxon>Tremellales</taxon>
        <taxon>Cryptococcaceae</taxon>
        <taxon>Kwoniella</taxon>
    </lineage>
</organism>
<dbReference type="GO" id="GO:0043015">
    <property type="term" value="F:gamma-tubulin binding"/>
    <property type="evidence" value="ECO:0007669"/>
    <property type="project" value="InterPro"/>
</dbReference>
<dbReference type="EMBL" id="CP144089">
    <property type="protein sequence ID" value="WWD02892.1"/>
    <property type="molecule type" value="Genomic_DNA"/>
</dbReference>
<dbReference type="AlphaFoldDB" id="A0AAX4K8T7"/>
<dbReference type="GO" id="GO:0051225">
    <property type="term" value="P:spindle assembly"/>
    <property type="evidence" value="ECO:0007669"/>
    <property type="project" value="TreeGrafter"/>
</dbReference>
<name>A0AAX4K8T7_9TREE</name>
<evidence type="ECO:0000256" key="3">
    <source>
        <dbReference type="ARBA" id="ARBA00022490"/>
    </source>
</evidence>
<dbReference type="PANTHER" id="PTHR19302">
    <property type="entry name" value="GAMMA TUBULIN COMPLEX PROTEIN"/>
    <property type="match status" value="1"/>
</dbReference>
<dbReference type="KEGG" id="ker:91099738"/>
<feature type="domain" description="Gamma tubulin complex component protein N-terminal" evidence="8">
    <location>
        <begin position="223"/>
        <end position="461"/>
    </location>
</feature>
<dbReference type="Pfam" id="PF04130">
    <property type="entry name" value="GCP_C_terminal"/>
    <property type="match status" value="1"/>
</dbReference>
<dbReference type="Gene3D" id="1.20.120.1900">
    <property type="entry name" value="Gamma-tubulin complex, C-terminal domain"/>
    <property type="match status" value="1"/>
</dbReference>
<reference evidence="9 10" key="1">
    <citation type="submission" date="2024-01" db="EMBL/GenBank/DDBJ databases">
        <title>Comparative genomics of Cryptococcus and Kwoniella reveals pathogenesis evolution and contrasting modes of karyotype evolution via chromosome fusion or intercentromeric recombination.</title>
        <authorList>
            <person name="Coelho M.A."/>
            <person name="David-Palma M."/>
            <person name="Shea T."/>
            <person name="Bowers K."/>
            <person name="McGinley-Smith S."/>
            <person name="Mohammad A.W."/>
            <person name="Gnirke A."/>
            <person name="Yurkov A.M."/>
            <person name="Nowrousian M."/>
            <person name="Sun S."/>
            <person name="Cuomo C.A."/>
            <person name="Heitman J."/>
        </authorList>
    </citation>
    <scope>NUCLEOTIDE SEQUENCE [LARGE SCALE GENOMIC DNA]</scope>
    <source>
        <strain evidence="9 10">PYCC6329</strain>
    </source>
</reference>
<dbReference type="GO" id="GO:0051321">
    <property type="term" value="P:meiotic cell cycle"/>
    <property type="evidence" value="ECO:0007669"/>
    <property type="project" value="TreeGrafter"/>
</dbReference>
<dbReference type="Pfam" id="PF17681">
    <property type="entry name" value="GCP_N_terminal"/>
    <property type="match status" value="1"/>
</dbReference>
<evidence type="ECO:0000256" key="5">
    <source>
        <dbReference type="ARBA" id="ARBA00023212"/>
    </source>
</evidence>
<comment type="subcellular location">
    <subcellularLocation>
        <location evidence="1">Cytoplasm</location>
        <location evidence="1">Cytoskeleton</location>
    </subcellularLocation>
</comment>
<dbReference type="GO" id="GO:0031122">
    <property type="term" value="P:cytoplasmic microtubule organization"/>
    <property type="evidence" value="ECO:0007669"/>
    <property type="project" value="TreeGrafter"/>
</dbReference>
<dbReference type="Proteomes" id="UP001358614">
    <property type="component" value="Chromosome 1"/>
</dbReference>
<dbReference type="GO" id="GO:0007020">
    <property type="term" value="P:microtubule nucleation"/>
    <property type="evidence" value="ECO:0007669"/>
    <property type="project" value="InterPro"/>
</dbReference>
<keyword evidence="4" id="KW-0493">Microtubule</keyword>
<accession>A0AAX4K8T7</accession>
<evidence type="ECO:0000256" key="2">
    <source>
        <dbReference type="ARBA" id="ARBA00010337"/>
    </source>
</evidence>
<feature type="compositionally biased region" description="Basic residues" evidence="6">
    <location>
        <begin position="511"/>
        <end position="522"/>
    </location>
</feature>
<proteinExistence type="inferred from homology"/>
<evidence type="ECO:0000256" key="6">
    <source>
        <dbReference type="SAM" id="MobiDB-lite"/>
    </source>
</evidence>
<dbReference type="InterPro" id="IPR007259">
    <property type="entry name" value="GCP"/>
</dbReference>
<keyword evidence="5" id="KW-0206">Cytoskeleton</keyword>
<dbReference type="GO" id="GO:0005874">
    <property type="term" value="C:microtubule"/>
    <property type="evidence" value="ECO:0007669"/>
    <property type="project" value="UniProtKB-KW"/>
</dbReference>
<comment type="similarity">
    <text evidence="2">Belongs to the TUBGCP family.</text>
</comment>
<evidence type="ECO:0000259" key="7">
    <source>
        <dbReference type="Pfam" id="PF04130"/>
    </source>
</evidence>
<dbReference type="GO" id="GO:0000922">
    <property type="term" value="C:spindle pole"/>
    <property type="evidence" value="ECO:0007669"/>
    <property type="project" value="InterPro"/>
</dbReference>
<feature type="region of interest" description="Disordered" evidence="6">
    <location>
        <begin position="861"/>
        <end position="884"/>
    </location>
</feature>
<gene>
    <name evidence="9" type="ORF">V865_000934</name>
</gene>
<sequence length="1156" mass="129925">MTTLFQLASISITEKQSSPFASSSKLPDIKPRFVLPPLDDHISGTERLLGSLRGTSRYELQDLRIPPTPTKAKQPLVQLPTDTEEVDVNPVEDGAVDDIWQKAVEEPEAGHSRRKIFEPLKTWDDIASSPSTDLGNPPFLSEKSTFTFDALLTSLEPPITLPKLGKLSGTSPAAVHDSKTLLELLMRSTLGTTTTESLKWNGRKARFVWVDDGGRPIGVERVTANSMAERFLDIGSSIRRMELIIDSQSTLPLTSTHHALLHGVSTYLAFIKERLTMAVEECTKESYAGWNKWLGSTKDVRELGETLCEVMCWPLSTSEAISLPTRSSALLSHIYTHLLASFATSSPSFSSSPSTLALAFLFRQSIGPFLTILRAWIGLSDSTTQDEDTDPNSQPWVDLGITRKLTSGGYWEYTLSSRKMPSFIPKCDRRTFFEAGKNLRLLREASANTHPLCSSNWGVDVTFDWGDGCVDLTSKMKVHSKRVKKEIDHWRRSTKDLSKSLLGSTSSAKSRLSHGRSSHKERKTLTTELFVPPAPVVDSSPLPTHEMEQGVGAFETEVRELDDFWNLFDQSPGSHLNSQVQQKIGKTSQIWTSTPLDSLQEFLSRHSSESILPSDSPTLPIFISAHLLSPLLNHSMMISSSLVSLYLDDLNFLDHLDILYAYLLGGDVNFLGRVSDSLFGKDNAGAGEAMGLGRRARTRARLGLDPILNDNHHALGDGERGDWGIGLGVGLSERSKWPPGGSELAYALRTTLMDERDTRVKGGGEGGPWDEVQDRVSFAIKQLDEENKGRRAKWLDPQAIEALDFLYLSYSPPISITPLLPISLLSKYQSIHNLILRVSRCQIVLRTMYWNVLHQFETKDEPTKTGVDSGFNRPSSRNSLKKSREREMHTLFPPRSNIERKVQVLRFRMSHLVNSFGEYLDSVIGYKWGMMRRRLERLKMEEIISKGRPSSPTRSEMQDQDDSNGEYLYAAEYGVGDVKDDEDEDDEDGIIEINQLKSPHSIMVYHQITLNRILDSCLLNHENSQGQQVTFKLLMSLLKMILDLGKVLVEVFRGDLGWIDGKEMVERLEEEWEEKEKVFLHALERLSVRTRTHTNRDGREDIEEEEEGEKTEDDLQFLLSGNQDIVNTGGRVRGEADDLKELLLRLRLGYGEGQYR</sequence>
<keyword evidence="3" id="KW-0963">Cytoplasm</keyword>
<evidence type="ECO:0000256" key="1">
    <source>
        <dbReference type="ARBA" id="ARBA00004245"/>
    </source>
</evidence>
<dbReference type="RefSeq" id="XP_066080859.1">
    <property type="nucleotide sequence ID" value="XM_066224762.1"/>
</dbReference>
<feature type="compositionally biased region" description="Acidic residues" evidence="6">
    <location>
        <begin position="1100"/>
        <end position="1113"/>
    </location>
</feature>
<dbReference type="GeneID" id="91099738"/>
<dbReference type="GO" id="GO:0051011">
    <property type="term" value="F:microtubule minus-end binding"/>
    <property type="evidence" value="ECO:0007669"/>
    <property type="project" value="TreeGrafter"/>
</dbReference>
<dbReference type="InterPro" id="IPR040457">
    <property type="entry name" value="GCP_C"/>
</dbReference>
<evidence type="ECO:0008006" key="11">
    <source>
        <dbReference type="Google" id="ProtNLM"/>
    </source>
</evidence>
<feature type="domain" description="Gamma tubulin complex component C-terminal" evidence="7">
    <location>
        <begin position="653"/>
        <end position="1120"/>
    </location>
</feature>
<protein>
    <recommendedName>
        <fullName evidence="11">Spindle pole body component</fullName>
    </recommendedName>
</protein>
<feature type="compositionally biased region" description="Polar residues" evidence="6">
    <location>
        <begin position="501"/>
        <end position="510"/>
    </location>
</feature>